<keyword evidence="6" id="KW-0411">Iron-sulfur</keyword>
<dbReference type="PANTHER" id="PTHR43273:SF8">
    <property type="entry name" value="RADICAL SAM DOMAIN PROTEIN"/>
    <property type="match status" value="1"/>
</dbReference>
<evidence type="ECO:0000256" key="5">
    <source>
        <dbReference type="ARBA" id="ARBA00023004"/>
    </source>
</evidence>
<dbReference type="GO" id="GO:0016491">
    <property type="term" value="F:oxidoreductase activity"/>
    <property type="evidence" value="ECO:0007669"/>
    <property type="project" value="InterPro"/>
</dbReference>
<evidence type="ECO:0000256" key="1">
    <source>
        <dbReference type="ARBA" id="ARBA00001966"/>
    </source>
</evidence>
<dbReference type="PROSITE" id="PS01305">
    <property type="entry name" value="MOAA_NIFB_PQQE"/>
    <property type="match status" value="1"/>
</dbReference>
<organism evidence="8 9">
    <name type="scientific">Tunturiibacter empetritectus</name>
    <dbReference type="NCBI Taxonomy" id="3069691"/>
    <lineage>
        <taxon>Bacteria</taxon>
        <taxon>Pseudomonadati</taxon>
        <taxon>Acidobacteriota</taxon>
        <taxon>Terriglobia</taxon>
        <taxon>Terriglobales</taxon>
        <taxon>Acidobacteriaceae</taxon>
        <taxon>Tunturiibacter</taxon>
    </lineage>
</organism>
<keyword evidence="4" id="KW-0479">Metal-binding</keyword>
<proteinExistence type="predicted"/>
<dbReference type="PROSITE" id="PS51918">
    <property type="entry name" value="RADICAL_SAM"/>
    <property type="match status" value="1"/>
</dbReference>
<protein>
    <recommendedName>
        <fullName evidence="7">Radical SAM core domain-containing protein</fullName>
    </recommendedName>
</protein>
<dbReference type="EMBL" id="JACHDY010000008">
    <property type="protein sequence ID" value="MBB5319354.1"/>
    <property type="molecule type" value="Genomic_DNA"/>
</dbReference>
<comment type="caution">
    <text evidence="8">The sequence shown here is derived from an EMBL/GenBank/DDBJ whole genome shotgun (WGS) entry which is preliminary data.</text>
</comment>
<dbReference type="SFLD" id="SFLDG01067">
    <property type="entry name" value="SPASM/twitch_domain_containing"/>
    <property type="match status" value="1"/>
</dbReference>
<evidence type="ECO:0000313" key="9">
    <source>
        <dbReference type="Proteomes" id="UP000568106"/>
    </source>
</evidence>
<evidence type="ECO:0000259" key="7">
    <source>
        <dbReference type="PROSITE" id="PS51918"/>
    </source>
</evidence>
<dbReference type="SUPFAM" id="SSF102114">
    <property type="entry name" value="Radical SAM enzymes"/>
    <property type="match status" value="1"/>
</dbReference>
<sequence length="390" mass="43819">MQNIEFKSIPELGEYYFGTTFVMKVAGRCNLNCSYCYMYNKGDTTYTSRPRLMSREIAEASLTRIGAYARRHELSRVVLGIHGGEPLLAGREWMGWFLELAKRTAESACVPFLIALQTNGVLLDERWMELLAGYDVLLGISADGPPEIHDLVRIDHAGRGSYTQVRRAIELLASSYPATWGILTVADPAIRGTEVLKHFVDLGVPRIDFLWPDYHHDNRPPWPAGSLAKYYCELFDYWYGLPSPPHIRWFETAMSLLLGRGWGFDGLGPDPVTDIMVESDGTWEPLDTLRTCGNGITRTGLDVRTHDVEAIWDVPLYQIGIQNQDLLPAVCRACEYRQVCGGGYLPHRYSHAAGFSNPSVHCRDLYAVLCHIRQRMATDLQKAGLTAVAD</sequence>
<evidence type="ECO:0000256" key="3">
    <source>
        <dbReference type="ARBA" id="ARBA00022691"/>
    </source>
</evidence>
<dbReference type="GO" id="GO:0046872">
    <property type="term" value="F:metal ion binding"/>
    <property type="evidence" value="ECO:0007669"/>
    <property type="project" value="UniProtKB-KW"/>
</dbReference>
<dbReference type="InterPro" id="IPR058240">
    <property type="entry name" value="rSAM_sf"/>
</dbReference>
<evidence type="ECO:0000256" key="2">
    <source>
        <dbReference type="ARBA" id="ARBA00022485"/>
    </source>
</evidence>
<accession>A0A7W8ILJ3</accession>
<dbReference type="SFLD" id="SFLDS00029">
    <property type="entry name" value="Radical_SAM"/>
    <property type="match status" value="1"/>
</dbReference>
<keyword evidence="3" id="KW-0949">S-adenosyl-L-methionine</keyword>
<evidence type="ECO:0000313" key="8">
    <source>
        <dbReference type="EMBL" id="MBB5319354.1"/>
    </source>
</evidence>
<dbReference type="SFLD" id="SFLDG01072">
    <property type="entry name" value="dehydrogenase_like"/>
    <property type="match status" value="1"/>
</dbReference>
<feature type="domain" description="Radical SAM core" evidence="7">
    <location>
        <begin position="15"/>
        <end position="242"/>
    </location>
</feature>
<evidence type="ECO:0000256" key="6">
    <source>
        <dbReference type="ARBA" id="ARBA00023014"/>
    </source>
</evidence>
<keyword evidence="2" id="KW-0004">4Fe-4S</keyword>
<dbReference type="InterPro" id="IPR000385">
    <property type="entry name" value="MoaA_NifB_PqqE_Fe-S-bd_CS"/>
</dbReference>
<dbReference type="Pfam" id="PF04055">
    <property type="entry name" value="Radical_SAM"/>
    <property type="match status" value="1"/>
</dbReference>
<dbReference type="Proteomes" id="UP000568106">
    <property type="component" value="Unassembled WGS sequence"/>
</dbReference>
<dbReference type="GO" id="GO:0051539">
    <property type="term" value="F:4 iron, 4 sulfur cluster binding"/>
    <property type="evidence" value="ECO:0007669"/>
    <property type="project" value="UniProtKB-KW"/>
</dbReference>
<keyword evidence="5" id="KW-0408">Iron</keyword>
<name>A0A7W8ILJ3_9BACT</name>
<dbReference type="PANTHER" id="PTHR43273">
    <property type="entry name" value="ANAEROBIC SULFATASE-MATURATING ENZYME HOMOLOG ASLB-RELATED"/>
    <property type="match status" value="1"/>
</dbReference>
<evidence type="ECO:0000256" key="4">
    <source>
        <dbReference type="ARBA" id="ARBA00022723"/>
    </source>
</evidence>
<dbReference type="InterPro" id="IPR023867">
    <property type="entry name" value="Sulphatase_maturase_rSAM"/>
</dbReference>
<dbReference type="InterPro" id="IPR007197">
    <property type="entry name" value="rSAM"/>
</dbReference>
<dbReference type="InterPro" id="IPR013785">
    <property type="entry name" value="Aldolase_TIM"/>
</dbReference>
<dbReference type="Gene3D" id="3.20.20.70">
    <property type="entry name" value="Aldolase class I"/>
    <property type="match status" value="1"/>
</dbReference>
<keyword evidence="9" id="KW-1185">Reference proteome</keyword>
<dbReference type="AlphaFoldDB" id="A0A7W8ILJ3"/>
<reference evidence="8" key="1">
    <citation type="submission" date="2020-08" db="EMBL/GenBank/DDBJ databases">
        <title>Genomic Encyclopedia of Type Strains, Phase IV (KMG-V): Genome sequencing to study the core and pangenomes of soil and plant-associated prokaryotes.</title>
        <authorList>
            <person name="Whitman W."/>
        </authorList>
    </citation>
    <scope>NUCLEOTIDE SEQUENCE [LARGE SCALE GENOMIC DNA]</scope>
    <source>
        <strain evidence="8">M8UP27</strain>
    </source>
</reference>
<dbReference type="CDD" id="cd01335">
    <property type="entry name" value="Radical_SAM"/>
    <property type="match status" value="1"/>
</dbReference>
<dbReference type="SFLD" id="SFLDG01386">
    <property type="entry name" value="main_SPASM_domain-containing"/>
    <property type="match status" value="1"/>
</dbReference>
<comment type="cofactor">
    <cofactor evidence="1">
        <name>[4Fe-4S] cluster</name>
        <dbReference type="ChEBI" id="CHEBI:49883"/>
    </cofactor>
</comment>
<gene>
    <name evidence="8" type="ORF">HDF09_004062</name>
</gene>